<dbReference type="Gene3D" id="1.10.645.10">
    <property type="entry name" value="Cytochrome-c3 Hydrogenase, chain B"/>
    <property type="match status" value="1"/>
</dbReference>
<keyword evidence="2" id="KW-0479">Metal-binding</keyword>
<dbReference type="Pfam" id="PF00374">
    <property type="entry name" value="NiFeSe_Hases"/>
    <property type="match status" value="1"/>
</dbReference>
<feature type="binding site" evidence="2">
    <location>
        <position position="436"/>
    </location>
    <ligand>
        <name>Mg(2+)</name>
        <dbReference type="ChEBI" id="CHEBI:18420"/>
    </ligand>
</feature>
<dbReference type="InterPro" id="IPR029014">
    <property type="entry name" value="NiFe-Hase_large"/>
</dbReference>
<feature type="domain" description="NADH-quinone oxidoreductase subunit D" evidence="3">
    <location>
        <begin position="234"/>
        <end position="382"/>
    </location>
</feature>
<reference evidence="4 5" key="2">
    <citation type="journal article" date="2012" name="Stand. Genomic Sci.">
        <title>Complete genome sequence of the moderately thermophilic mineral-sulfide-oxidizing firmicute Sulfobacillus acidophilus type strain (NAL(T)).</title>
        <authorList>
            <person name="Anderson I."/>
            <person name="Chertkov O."/>
            <person name="Chen A."/>
            <person name="Saunders E."/>
            <person name="Lapidus A."/>
            <person name="Nolan M."/>
            <person name="Lucas S."/>
            <person name="Hammon N."/>
            <person name="Deshpande S."/>
            <person name="Cheng J.F."/>
            <person name="Han C."/>
            <person name="Tapia R."/>
            <person name="Goodwin L.A."/>
            <person name="Pitluck S."/>
            <person name="Liolios K."/>
            <person name="Pagani I."/>
            <person name="Ivanova N."/>
            <person name="Mikhailova N."/>
            <person name="Pati A."/>
            <person name="Palaniappan K."/>
            <person name="Land M."/>
            <person name="Pan C."/>
            <person name="Rohde M."/>
            <person name="Pukall R."/>
            <person name="Goker M."/>
            <person name="Detter J.C."/>
            <person name="Woyke T."/>
            <person name="Bristow J."/>
            <person name="Eisen J.A."/>
            <person name="Markowitz V."/>
            <person name="Hugenholtz P."/>
            <person name="Kyrpides N.C."/>
            <person name="Klenk H.P."/>
            <person name="Mavromatis K."/>
        </authorList>
    </citation>
    <scope>NUCLEOTIDE SEQUENCE [LARGE SCALE GENOMIC DNA]</scope>
    <source>
        <strain evidence="5">ATCC 700253 / DSM 10332 / NAL</strain>
    </source>
</reference>
<evidence type="ECO:0000313" key="4">
    <source>
        <dbReference type="EMBL" id="AEW06881.1"/>
    </source>
</evidence>
<dbReference type="GO" id="GO:0048038">
    <property type="term" value="F:quinone binding"/>
    <property type="evidence" value="ECO:0007669"/>
    <property type="project" value="InterPro"/>
</dbReference>
<name>G8TUB9_SULAD</name>
<dbReference type="GO" id="GO:0016651">
    <property type="term" value="F:oxidoreductase activity, acting on NAD(P)H"/>
    <property type="evidence" value="ECO:0007669"/>
    <property type="project" value="InterPro"/>
</dbReference>
<dbReference type="AlphaFoldDB" id="G8TUB9"/>
<dbReference type="PANTHER" id="PTHR43485:SF1">
    <property type="entry name" value="FORMATE HYDROGENLYASE SUBUNIT 5-RELATED"/>
    <property type="match status" value="1"/>
</dbReference>
<accession>G8TUB9</accession>
<evidence type="ECO:0000256" key="2">
    <source>
        <dbReference type="PIRSR" id="PIRSR601501-1"/>
    </source>
</evidence>
<evidence type="ECO:0000313" key="5">
    <source>
        <dbReference type="Proteomes" id="UP000005439"/>
    </source>
</evidence>
<dbReference type="InterPro" id="IPR001135">
    <property type="entry name" value="NADH_Q_OxRdtase_suD"/>
</dbReference>
<dbReference type="EMBL" id="CP003179">
    <property type="protein sequence ID" value="AEW06881.1"/>
    <property type="molecule type" value="Genomic_DNA"/>
</dbReference>
<keyword evidence="1" id="KW-0560">Oxidoreductase</keyword>
<gene>
    <name evidence="4" type="ordered locus">Sulac_3443</name>
</gene>
<keyword evidence="2" id="KW-0460">Magnesium</keyword>
<keyword evidence="5" id="KW-1185">Reference proteome</keyword>
<dbReference type="PATRIC" id="fig|679936.5.peg.3565"/>
<evidence type="ECO:0000256" key="1">
    <source>
        <dbReference type="ARBA" id="ARBA00023002"/>
    </source>
</evidence>
<dbReference type="HOGENOM" id="CLU_573540_0_0_9"/>
<sequence length="476" mass="53365">MISTSAIPTVWSTNHPEDWLQKVLSFRQAGEVLLMDRYADQITVLVATRHTNALSELTYRLPAQKSISVPRLSSYGIGELIDAEETLSHQYPDLEWEPPEYTGRRVRGKGIFIYPLGPVRADVAESLHYRLSVMGDEIVRLDLTHRLKPRHITVHAQGQTLSDAARLLERTTGTSTVAHALAFSLAVEDALGLSVPESVARIRILMAELERAYSHLGDLAQLAASTGLPVPQMEYLHLRESVLRANFSLFQHRYLRNRIRPGGIEGPPPPPNARLRALARVESAHTESLRIQRDLERTSSFLDRLHGAGTIPEPTLEFIRPVGPVGRAADRPIDVRQWRPYMAYENYPVTIATDSHRDAYARFKVRAQELDQSFTIIQTLMEDGIFDEAFGSLSMTPCETDSPHLTGLGIVEAPRGQLVYRVLINPKHLTVDHVQMATPSARNWYVVPPAMAHHNILQDFPIIDASFALSVAGWDR</sequence>
<dbReference type="KEGG" id="sap:Sulac_3443"/>
<dbReference type="GO" id="GO:0016151">
    <property type="term" value="F:nickel cation binding"/>
    <property type="evidence" value="ECO:0007669"/>
    <property type="project" value="InterPro"/>
</dbReference>
<organism evidence="4 5">
    <name type="scientific">Sulfobacillus acidophilus (strain ATCC 700253 / DSM 10332 / NAL)</name>
    <dbReference type="NCBI Taxonomy" id="679936"/>
    <lineage>
        <taxon>Bacteria</taxon>
        <taxon>Bacillati</taxon>
        <taxon>Bacillota</taxon>
        <taxon>Clostridia</taxon>
        <taxon>Eubacteriales</taxon>
        <taxon>Clostridiales Family XVII. Incertae Sedis</taxon>
        <taxon>Sulfobacillus</taxon>
    </lineage>
</organism>
<dbReference type="STRING" id="679936.Sulac_3443"/>
<protein>
    <recommendedName>
        <fullName evidence="3">NADH-quinone oxidoreductase subunit D domain-containing protein</fullName>
    </recommendedName>
</protein>
<evidence type="ECO:0000259" key="3">
    <source>
        <dbReference type="Pfam" id="PF00346"/>
    </source>
</evidence>
<reference evidence="5" key="1">
    <citation type="submission" date="2011-12" db="EMBL/GenBank/DDBJ databases">
        <title>The complete genome of chromosome of Sulfobacillus acidophilus DSM 10332.</title>
        <authorList>
            <person name="Lucas S."/>
            <person name="Han J."/>
            <person name="Lapidus A."/>
            <person name="Bruce D."/>
            <person name="Goodwin L."/>
            <person name="Pitluck S."/>
            <person name="Peters L."/>
            <person name="Kyrpides N."/>
            <person name="Mavromatis K."/>
            <person name="Ivanova N."/>
            <person name="Mikhailova N."/>
            <person name="Chertkov O."/>
            <person name="Saunders E."/>
            <person name="Detter J.C."/>
            <person name="Tapia R."/>
            <person name="Han C."/>
            <person name="Land M."/>
            <person name="Hauser L."/>
            <person name="Markowitz V."/>
            <person name="Cheng J.-F."/>
            <person name="Hugenholtz P."/>
            <person name="Woyke T."/>
            <person name="Wu D."/>
            <person name="Pukall R."/>
            <person name="Gehrich-Schroeter G."/>
            <person name="Schneider S."/>
            <person name="Klenk H.-P."/>
            <person name="Eisen J.A."/>
        </authorList>
    </citation>
    <scope>NUCLEOTIDE SEQUENCE [LARGE SCALE GENOMIC DNA]</scope>
    <source>
        <strain evidence="5">ATCC 700253 / DSM 10332 / NAL</strain>
    </source>
</reference>
<dbReference type="PANTHER" id="PTHR43485">
    <property type="entry name" value="HYDROGENASE-4 COMPONENT G"/>
    <property type="match status" value="1"/>
</dbReference>
<proteinExistence type="predicted"/>
<dbReference type="InterPro" id="IPR052197">
    <property type="entry name" value="ComplexI_49kDa-like"/>
</dbReference>
<dbReference type="Proteomes" id="UP000005439">
    <property type="component" value="Chromosome"/>
</dbReference>
<dbReference type="Pfam" id="PF00346">
    <property type="entry name" value="Complex1_49kDa"/>
    <property type="match status" value="1"/>
</dbReference>
<dbReference type="GO" id="GO:0051287">
    <property type="term" value="F:NAD binding"/>
    <property type="evidence" value="ECO:0007669"/>
    <property type="project" value="InterPro"/>
</dbReference>
<dbReference type="InterPro" id="IPR001501">
    <property type="entry name" value="Ni-dep_hyd_lsu"/>
</dbReference>
<dbReference type="SUPFAM" id="SSF56762">
    <property type="entry name" value="HydB/Nqo4-like"/>
    <property type="match status" value="1"/>
</dbReference>